<evidence type="ECO:0000313" key="5">
    <source>
        <dbReference type="Proteomes" id="UP001180724"/>
    </source>
</evidence>
<evidence type="ECO:0000313" key="4">
    <source>
        <dbReference type="EMBL" id="MDT0616291.1"/>
    </source>
</evidence>
<keyword evidence="2" id="KW-0732">Signal</keyword>
<protein>
    <recommendedName>
        <fullName evidence="3">DUF8094 domain-containing protein</fullName>
    </recommendedName>
</protein>
<gene>
    <name evidence="4" type="ORF">RM812_40055</name>
</gene>
<accession>A0ABU3B5L6</accession>
<keyword evidence="5" id="KW-1185">Reference proteome</keyword>
<dbReference type="Proteomes" id="UP001180724">
    <property type="component" value="Unassembled WGS sequence"/>
</dbReference>
<proteinExistence type="predicted"/>
<feature type="chain" id="PRO_5047179610" description="DUF8094 domain-containing protein" evidence="2">
    <location>
        <begin position="31"/>
        <end position="90"/>
    </location>
</feature>
<evidence type="ECO:0000256" key="1">
    <source>
        <dbReference type="SAM" id="MobiDB-lite"/>
    </source>
</evidence>
<comment type="caution">
    <text evidence="4">The sequence shown here is derived from an EMBL/GenBank/DDBJ whole genome shotgun (WGS) entry which is preliminary data.</text>
</comment>
<organism evidence="4 5">
    <name type="scientific">Streptomyces lancefieldiae</name>
    <dbReference type="NCBI Taxonomy" id="3075520"/>
    <lineage>
        <taxon>Bacteria</taxon>
        <taxon>Bacillati</taxon>
        <taxon>Actinomycetota</taxon>
        <taxon>Actinomycetes</taxon>
        <taxon>Kitasatosporales</taxon>
        <taxon>Streptomycetaceae</taxon>
        <taxon>Streptomyces</taxon>
    </lineage>
</organism>
<evidence type="ECO:0000256" key="2">
    <source>
        <dbReference type="SAM" id="SignalP"/>
    </source>
</evidence>
<sequence length="90" mass="9409">MSRLAALPQRRLRRLTVLAIGVTTALTLTACGTGGDNGGADTPTRSASPTSAPRGLLTKEEAKKVVDNYEKVNNRANASQDAKLLSTVEA</sequence>
<feature type="region of interest" description="Disordered" evidence="1">
    <location>
        <begin position="31"/>
        <end position="62"/>
    </location>
</feature>
<feature type="domain" description="DUF8094" evidence="3">
    <location>
        <begin position="54"/>
        <end position="89"/>
    </location>
</feature>
<name>A0ABU3B5L6_9ACTN</name>
<dbReference type="InterPro" id="IPR058407">
    <property type="entry name" value="DUF8094"/>
</dbReference>
<reference evidence="4" key="1">
    <citation type="submission" date="2024-05" db="EMBL/GenBank/DDBJ databases">
        <title>30 novel species of actinomycetes from the DSMZ collection.</title>
        <authorList>
            <person name="Nouioui I."/>
        </authorList>
    </citation>
    <scope>NUCLEOTIDE SEQUENCE</scope>
    <source>
        <strain evidence="4">DSM 40712</strain>
    </source>
</reference>
<dbReference type="EMBL" id="JAVRFH010000116">
    <property type="protein sequence ID" value="MDT0616291.1"/>
    <property type="molecule type" value="Genomic_DNA"/>
</dbReference>
<evidence type="ECO:0000259" key="3">
    <source>
        <dbReference type="Pfam" id="PF26366"/>
    </source>
</evidence>
<dbReference type="PROSITE" id="PS51257">
    <property type="entry name" value="PROKAR_LIPOPROTEIN"/>
    <property type="match status" value="1"/>
</dbReference>
<feature type="non-terminal residue" evidence="4">
    <location>
        <position position="90"/>
    </location>
</feature>
<feature type="signal peptide" evidence="2">
    <location>
        <begin position="1"/>
        <end position="30"/>
    </location>
</feature>
<dbReference type="Pfam" id="PF26366">
    <property type="entry name" value="DUF8094"/>
    <property type="match status" value="1"/>
</dbReference>